<dbReference type="PROSITE" id="PS50878">
    <property type="entry name" value="RT_POL"/>
    <property type="match status" value="1"/>
</dbReference>
<name>A0A1X7THG0_AMPQE</name>
<dbReference type="AlphaFoldDB" id="A0A1X7THG0"/>
<dbReference type="STRING" id="400682.A0A1X7THG0"/>
<reference evidence="2" key="1">
    <citation type="submission" date="2017-05" db="UniProtKB">
        <authorList>
            <consortium name="EnsemblMetazoa"/>
        </authorList>
    </citation>
    <scope>IDENTIFICATION</scope>
</reference>
<protein>
    <recommendedName>
        <fullName evidence="1">Reverse transcriptase domain-containing protein</fullName>
    </recommendedName>
</protein>
<dbReference type="InterPro" id="IPR000477">
    <property type="entry name" value="RT_dom"/>
</dbReference>
<dbReference type="InParanoid" id="A0A1X7THG0"/>
<accession>A0A1X7THG0</accession>
<dbReference type="SUPFAM" id="SSF56672">
    <property type="entry name" value="DNA/RNA polymerases"/>
    <property type="match status" value="1"/>
</dbReference>
<dbReference type="eggNOG" id="KOG1075">
    <property type="taxonomic scope" value="Eukaryota"/>
</dbReference>
<sequence length="254" mass="28982">LLSLTNIIDQAFQSNNSVDCIYLDFKKAFDSVPHNKLLFKLWKFGFTGELWEWFRACLSSRQQCVSIDDTLSGFLPVLSGVPQGSVIGPIFFLIYINDLSLSDTLPSNLLLFADDSKCFNRIKSVADCSLLLEKLNEAMKWSDEWDLKFNIKKTAVVRFSKKGYAPPSFDYEMQGDIISVSHTTTDLGVHFSSDMSWSHHISIIIARAYKMLVFLRDHSPALIYLLENVCTFLLFDPSYPMDHRCGNHLLLKTL</sequence>
<proteinExistence type="predicted"/>
<organism evidence="2">
    <name type="scientific">Amphimedon queenslandica</name>
    <name type="common">Sponge</name>
    <dbReference type="NCBI Taxonomy" id="400682"/>
    <lineage>
        <taxon>Eukaryota</taxon>
        <taxon>Metazoa</taxon>
        <taxon>Porifera</taxon>
        <taxon>Demospongiae</taxon>
        <taxon>Heteroscleromorpha</taxon>
        <taxon>Haplosclerida</taxon>
        <taxon>Niphatidae</taxon>
        <taxon>Amphimedon</taxon>
    </lineage>
</organism>
<dbReference type="InterPro" id="IPR043502">
    <property type="entry name" value="DNA/RNA_pol_sf"/>
</dbReference>
<dbReference type="CDD" id="cd01650">
    <property type="entry name" value="RT_nLTR_like"/>
    <property type="match status" value="1"/>
</dbReference>
<evidence type="ECO:0000259" key="1">
    <source>
        <dbReference type="PROSITE" id="PS50878"/>
    </source>
</evidence>
<dbReference type="PANTHER" id="PTHR33332">
    <property type="entry name" value="REVERSE TRANSCRIPTASE DOMAIN-CONTAINING PROTEIN"/>
    <property type="match status" value="1"/>
</dbReference>
<feature type="domain" description="Reverse transcriptase" evidence="1">
    <location>
        <begin position="1"/>
        <end position="178"/>
    </location>
</feature>
<dbReference type="Pfam" id="PF00078">
    <property type="entry name" value="RVT_1"/>
    <property type="match status" value="1"/>
</dbReference>
<dbReference type="EnsemblMetazoa" id="Aqu2.1.14070_001">
    <property type="protein sequence ID" value="Aqu2.1.14070_001"/>
    <property type="gene ID" value="Aqu2.1.14070"/>
</dbReference>
<evidence type="ECO:0000313" key="2">
    <source>
        <dbReference type="EnsemblMetazoa" id="Aqu2.1.14070_001"/>
    </source>
</evidence>